<dbReference type="InParanoid" id="A0CJQ2"/>
<feature type="domain" description="EGF-like" evidence="1">
    <location>
        <begin position="1953"/>
        <end position="1982"/>
    </location>
</feature>
<dbReference type="InterPro" id="IPR009030">
    <property type="entry name" value="Growth_fac_rcpt_cys_sf"/>
</dbReference>
<feature type="domain" description="EGF-like" evidence="1">
    <location>
        <begin position="1115"/>
        <end position="1146"/>
    </location>
</feature>
<keyword evidence="3" id="KW-1185">Reference proteome</keyword>
<feature type="domain" description="EGF-like" evidence="1">
    <location>
        <begin position="1594"/>
        <end position="1626"/>
    </location>
</feature>
<feature type="domain" description="EGF-like" evidence="1">
    <location>
        <begin position="1213"/>
        <end position="1245"/>
    </location>
</feature>
<organism evidence="2 3">
    <name type="scientific">Paramecium tetraurelia</name>
    <dbReference type="NCBI Taxonomy" id="5888"/>
    <lineage>
        <taxon>Eukaryota</taxon>
        <taxon>Sar</taxon>
        <taxon>Alveolata</taxon>
        <taxon>Ciliophora</taxon>
        <taxon>Intramacronucleata</taxon>
        <taxon>Oligohymenophorea</taxon>
        <taxon>Peniculida</taxon>
        <taxon>Parameciidae</taxon>
        <taxon>Paramecium</taxon>
    </lineage>
</organism>
<dbReference type="HOGENOM" id="CLU_000278_0_0_1"/>
<accession>A0CJQ2</accession>
<gene>
    <name evidence="2" type="ORF">GSPATT00000731001</name>
</gene>
<feature type="domain" description="EGF-like" evidence="1">
    <location>
        <begin position="1864"/>
        <end position="1892"/>
    </location>
</feature>
<feature type="domain" description="EGF-like" evidence="1">
    <location>
        <begin position="1504"/>
        <end position="1535"/>
    </location>
</feature>
<evidence type="ECO:0000313" key="2">
    <source>
        <dbReference type="EMBL" id="CAK71019.1"/>
    </source>
</evidence>
<feature type="domain" description="EGF-like" evidence="1">
    <location>
        <begin position="1313"/>
        <end position="1344"/>
    </location>
</feature>
<feature type="domain" description="EGF-like" evidence="1">
    <location>
        <begin position="1771"/>
        <end position="1805"/>
    </location>
</feature>
<dbReference type="eggNOG" id="KOG3525">
    <property type="taxonomic scope" value="Eukaryota"/>
</dbReference>
<sequence>MMYLVFAILSYVNSQTKINLQGALPLHMDCSNVDEIENGFVGLQYFYDQLSQQGQINNLDQLTFSIWIMVHSQMKLGGRQIIFAFVDGYTKNPYLNLMLYYQIESGDYYMYLVNSKFEPEILKLKIDQQNFPFINRVNDLYTSYWNHILLSIDSRTENAFINLKFFSTYNYQLSQKLETLVTQKLIYRFGSHSRITNEQLYDMTSDYMACIDIANFDLIYGWTTMDSEIYVDYDVQLKFLLKPFQVNSINVESQFQDIKLRVSLNQASYSGPIGLYVYRDKQIVYSFEEQMSSFTLMFWVQPRNIAKVFQFFSFTDDLVQETSIGFGVNSNYKLVQYQAYTVQNQLGSLSANIWNHVMIALLDISINENFIPQNSKKVMRTFIDTSQTSLIIVQNIKAYKRLVIGPVFKDARGYDFLDIQDIRIFKGYGILQSSGDCQYFVGPYCAFCRGGTHYCKEQDPNDDVFYYNCPAGYIEQSNTCVSTTIPNCLRQQGNNCKACESNYWLDNSTGRCILSSSSPKSPFYCQDSQAIFCQKTILYSISTSQKQEVSKLCQVNVAQYSSSQLTCQGWSVDSCNQAQYQSQCYNCGYNTVLTEKKVCRWQCTSNYRFNNNKICQKSCKSKYLYNYSCTYSSPYNYVTYYCNPNSYCQSNEIDLGYYCLKPEQQREGRTRGCIITGRNQMRDSTIYCHNSCKYCFGPGDQNCLGCYSDKFFNPYLTACVTNCSNKGLFKYNNQQTKVCELECPTYLYIKNYDCVTDCGLGYALYKNTCLPNTYLTENYLTTSVDSSSQIIDVMLDCPQLCQTCTSPTICTSCLNTYPIDQGMCVLSCFPKFLLRQDDGVSVCLSNCNPSDLVYQNDNFNGYTIKQCFPKKCGSIKVNKIYQTYLHQSDTHRCMQPCDDGYYGHPATFECTPCDSNCFTCQDFANFCTSCNFMEFLLDNVCFNTCGTKFQNYINWRCEGTCSTGYSIINKDLSIYACVEQCGQIYAQYLYSFQGQCLVTIPLIGAYCIGSNCYECNESCKTCSGPSQNECLSCYSKTYLLNNTCGINCGSQMYDMANWLCADDCPYSTFKTNNGSTYYCSLTCLYNQYQYKTKCYNSQPFGTFCQSRTNYVFCDGCADVCKTCTTSYSTSCSQCNPGAYLYGTTCYSDCPDVAPYKDTISNKCVTSCSNYLEDGFCVNTCQPTSYIYTQQMKCFIMGCPEGTYQQTNTNYCYACNTGCSTCTGGGITQCLSCISNYFYNSDGSCSSNCLTNPYIIQDWVNSLCVQQCPFGTYMQSLSGGALACKDTCPQYYYSNICVPNCPNETYMDGKFCISCAGPCSVCYGAAVSQCSQCDIGFYLYDTTCVETCPNLKPFANLADQTCVTNCPQYLYSPKNLCFNPCPGFLYYYELNGKKECVDQCYSKSYLWLGKCYACNSICKECFGPNNGNCLECELPYFLNEQTCGNTCPQFYDLTDHVCKDACPVHLVIQGINCQNTCNSGYLVYNQVCVNACPNFAYQVGDRCYDCNLFCSTCFGPTANECYSCIDNYFLDQNSCKSTCPQFSDVDDKLCVSDCSGKYEHKDKMQCVSTCPTDYLYCLSKCVKTLDDGYYKDGNHCQQCDPKCIKCTSATVCQACANNFYLEVNSCVNFCSNQYLFMDPISRSCNHLVKDSVFQSAPINFMINVFQLAQVELFPKRYRLYQLSINFVMNANRLQNAQYVNYGYYSENDQCQLSCTTGKTDRKNIKCVDECDPTLFEYQNECLENCPTDPIVYKNKQICALSCPISTYQDAQECLDCDSSCTSCIGPSYQDCITCSNGYYLDNQICTQTCSNLYDEVNKQCVLTCPTNLYLDLDKCVAICSTFEYNSICVNTCPPLTYFLNKKCHDCSENCQECNSFGCTKCSVGTYLDDGLCNNYCPYYYNDVNNECAQLCPKDTYLYIDHCYSQCPLSTFQYKKDCLLACPSLTVLQNTQCVQCPERCLTCKTEYECSKCKSPYFLFNGSCVVHCPLQLPFEDITNGQCVSACPPEAYERGYECIKECNLIIYQKQCLQACPTGYYGNDYCKPCRLECKECSTFEVCTECNDNFFLEYNQCDTQCTKIKDLKSKSCVDTCNSLLYKNVCYQTCPQKHLRKYE</sequence>
<evidence type="ECO:0000259" key="1">
    <source>
        <dbReference type="SMART" id="SM00181"/>
    </source>
</evidence>
<dbReference type="SMART" id="SM00181">
    <property type="entry name" value="EGF"/>
    <property type="match status" value="11"/>
</dbReference>
<dbReference type="Gene3D" id="2.10.220.10">
    <property type="entry name" value="Hormone Receptor, Insulin-like Growth Factor Receptor 1, Chain A, domain 2"/>
    <property type="match status" value="11"/>
</dbReference>
<dbReference type="InterPro" id="IPR051561">
    <property type="entry name" value="FRAS1_ECM"/>
</dbReference>
<dbReference type="InterPro" id="IPR006212">
    <property type="entry name" value="Furin_repeat"/>
</dbReference>
<feature type="domain" description="EGF-like" evidence="1">
    <location>
        <begin position="1430"/>
        <end position="1473"/>
    </location>
</feature>
<dbReference type="EMBL" id="CT868096">
    <property type="protein sequence ID" value="CAK71019.1"/>
    <property type="molecule type" value="Genomic_DNA"/>
</dbReference>
<dbReference type="InterPro" id="IPR000742">
    <property type="entry name" value="EGF"/>
</dbReference>
<dbReference type="PANTHER" id="PTHR45739:SF8">
    <property type="entry name" value="FRAS1-RELATED EXTRACELLULAR MATRIX PROTEIN 1"/>
    <property type="match status" value="1"/>
</dbReference>
<feature type="domain" description="EGF-like" evidence="1">
    <location>
        <begin position="722"/>
        <end position="770"/>
    </location>
</feature>
<dbReference type="CDD" id="cd00064">
    <property type="entry name" value="FU"/>
    <property type="match status" value="5"/>
</dbReference>
<name>A0CJQ2_PARTE</name>
<evidence type="ECO:0000313" key="3">
    <source>
        <dbReference type="Proteomes" id="UP000000600"/>
    </source>
</evidence>
<dbReference type="SMART" id="SM00261">
    <property type="entry name" value="FU"/>
    <property type="match status" value="16"/>
</dbReference>
<dbReference type="OrthoDB" id="293715at2759"/>
<feature type="domain" description="EGF-like" evidence="1">
    <location>
        <begin position="1998"/>
        <end position="2042"/>
    </location>
</feature>
<dbReference type="PANTHER" id="PTHR45739">
    <property type="entry name" value="MATRIX PROTEIN, PUTATIVE-RELATED"/>
    <property type="match status" value="1"/>
</dbReference>
<dbReference type="Proteomes" id="UP000000600">
    <property type="component" value="Unassembled WGS sequence"/>
</dbReference>
<dbReference type="RefSeq" id="XP_001438416.1">
    <property type="nucleotide sequence ID" value="XM_001438379.1"/>
</dbReference>
<dbReference type="KEGG" id="ptm:GSPATT00000731001"/>
<reference evidence="2 3" key="1">
    <citation type="journal article" date="2006" name="Nature">
        <title>Global trends of whole-genome duplications revealed by the ciliate Paramecium tetraurelia.</title>
        <authorList>
            <consortium name="Genoscope"/>
            <person name="Aury J.-M."/>
            <person name="Jaillon O."/>
            <person name="Duret L."/>
            <person name="Noel B."/>
            <person name="Jubin C."/>
            <person name="Porcel B.M."/>
            <person name="Segurens B."/>
            <person name="Daubin V."/>
            <person name="Anthouard V."/>
            <person name="Aiach N."/>
            <person name="Arnaiz O."/>
            <person name="Billaut A."/>
            <person name="Beisson J."/>
            <person name="Blanc I."/>
            <person name="Bouhouche K."/>
            <person name="Camara F."/>
            <person name="Duharcourt S."/>
            <person name="Guigo R."/>
            <person name="Gogendeau D."/>
            <person name="Katinka M."/>
            <person name="Keller A.-M."/>
            <person name="Kissmehl R."/>
            <person name="Klotz C."/>
            <person name="Koll F."/>
            <person name="Le Moue A."/>
            <person name="Lepere C."/>
            <person name="Malinsky S."/>
            <person name="Nowacki M."/>
            <person name="Nowak J.K."/>
            <person name="Plattner H."/>
            <person name="Poulain J."/>
            <person name="Ruiz F."/>
            <person name="Serrano V."/>
            <person name="Zagulski M."/>
            <person name="Dessen P."/>
            <person name="Betermier M."/>
            <person name="Weissenbach J."/>
            <person name="Scarpelli C."/>
            <person name="Schachter V."/>
            <person name="Sperling L."/>
            <person name="Meyer E."/>
            <person name="Cohen J."/>
            <person name="Wincker P."/>
        </authorList>
    </citation>
    <scope>NUCLEOTIDE SEQUENCE [LARGE SCALE GENOMIC DNA]</scope>
    <source>
        <strain evidence="2 3">Stock d4-2</strain>
    </source>
</reference>
<dbReference type="SUPFAM" id="SSF57184">
    <property type="entry name" value="Growth factor receptor domain"/>
    <property type="match status" value="10"/>
</dbReference>
<proteinExistence type="predicted"/>
<protein>
    <recommendedName>
        <fullName evidence="1">EGF-like domain-containing protein</fullName>
    </recommendedName>
</protein>
<dbReference type="GeneID" id="5024201"/>